<reference evidence="5 7" key="1">
    <citation type="submission" date="2018-09" db="EMBL/GenBank/DDBJ databases">
        <title>Genomic investigation of the strawberry pathogen Phytophthora fragariae indicates pathogenicity is determined by transcriptional variation in three key races.</title>
        <authorList>
            <person name="Adams T.M."/>
            <person name="Armitage A.D."/>
            <person name="Sobczyk M.K."/>
            <person name="Bates H.J."/>
            <person name="Dunwell J.M."/>
            <person name="Nellist C.F."/>
            <person name="Harrison R.J."/>
        </authorList>
    </citation>
    <scope>NUCLEOTIDE SEQUENCE [LARGE SCALE GENOMIC DNA]</scope>
    <source>
        <strain evidence="3 5">SCRP249</strain>
        <strain evidence="2 7">SCRP324</strain>
        <strain evidence="4 6">SCRP333</strain>
    </source>
</reference>
<evidence type="ECO:0000313" key="2">
    <source>
        <dbReference type="EMBL" id="KAE9048241.1"/>
    </source>
</evidence>
<feature type="region of interest" description="Disordered" evidence="1">
    <location>
        <begin position="1"/>
        <end position="54"/>
    </location>
</feature>
<protein>
    <submittedName>
        <fullName evidence="3">Uncharacterized protein</fullName>
    </submittedName>
</protein>
<dbReference type="Proteomes" id="UP000435112">
    <property type="component" value="Unassembled WGS sequence"/>
</dbReference>
<name>A0A6A3P6H2_9STRA</name>
<dbReference type="EMBL" id="QXFU01000013">
    <property type="protein sequence ID" value="KAE9048241.1"/>
    <property type="molecule type" value="Genomic_DNA"/>
</dbReference>
<keyword evidence="6" id="KW-1185">Reference proteome</keyword>
<evidence type="ECO:0000313" key="5">
    <source>
        <dbReference type="Proteomes" id="UP000429607"/>
    </source>
</evidence>
<evidence type="ECO:0000256" key="1">
    <source>
        <dbReference type="SAM" id="MobiDB-lite"/>
    </source>
</evidence>
<sequence>MRVGPGVQPKWKSAGCGIQGKIRRRKDGEEIAQPVLGKRQRSGKMKTEASSESIGAEVDMELATLYVIMGPPTNVNPDLTPVTTEASVIAKCHERRCKGEGAAADPGWCEVADGEERRPDNGKQRAQWQQCTEASLPKCASDETNASRCCEW</sequence>
<evidence type="ECO:0000313" key="4">
    <source>
        <dbReference type="EMBL" id="KAE9355258.1"/>
    </source>
</evidence>
<dbReference type="EMBL" id="QXFV01000011">
    <property type="protein sequence ID" value="KAE9052484.1"/>
    <property type="molecule type" value="Genomic_DNA"/>
</dbReference>
<comment type="caution">
    <text evidence="3">The sequence shown here is derived from an EMBL/GenBank/DDBJ whole genome shotgun (WGS) entry which is preliminary data.</text>
</comment>
<gene>
    <name evidence="3" type="ORF">PR001_g462</name>
    <name evidence="2" type="ORF">PR002_g551</name>
    <name evidence="4" type="ORF">PR003_g2930</name>
</gene>
<accession>A0A6A3P6H2</accession>
<evidence type="ECO:0000313" key="3">
    <source>
        <dbReference type="EMBL" id="KAE9052484.1"/>
    </source>
</evidence>
<evidence type="ECO:0000313" key="6">
    <source>
        <dbReference type="Proteomes" id="UP000434957"/>
    </source>
</evidence>
<dbReference type="Proteomes" id="UP000434957">
    <property type="component" value="Unassembled WGS sequence"/>
</dbReference>
<organism evidence="3 5">
    <name type="scientific">Phytophthora rubi</name>
    <dbReference type="NCBI Taxonomy" id="129364"/>
    <lineage>
        <taxon>Eukaryota</taxon>
        <taxon>Sar</taxon>
        <taxon>Stramenopiles</taxon>
        <taxon>Oomycota</taxon>
        <taxon>Peronosporomycetes</taxon>
        <taxon>Peronosporales</taxon>
        <taxon>Peronosporaceae</taxon>
        <taxon>Phytophthora</taxon>
    </lineage>
</organism>
<evidence type="ECO:0000313" key="7">
    <source>
        <dbReference type="Proteomes" id="UP000435112"/>
    </source>
</evidence>
<proteinExistence type="predicted"/>
<dbReference type="EMBL" id="QXFT01000097">
    <property type="protein sequence ID" value="KAE9355258.1"/>
    <property type="molecule type" value="Genomic_DNA"/>
</dbReference>
<dbReference type="AlphaFoldDB" id="A0A6A3P6H2"/>
<dbReference type="Proteomes" id="UP000429607">
    <property type="component" value="Unassembled WGS sequence"/>
</dbReference>